<accession>A0ABT8SJW1</accession>
<gene>
    <name evidence="2" type="ORF">Q0812_01525</name>
</gene>
<organism evidence="2 3">
    <name type="scientific">Peiella sedimenti</name>
    <dbReference type="NCBI Taxonomy" id="3061083"/>
    <lineage>
        <taxon>Bacteria</taxon>
        <taxon>Pseudomonadati</taxon>
        <taxon>Pseudomonadota</taxon>
        <taxon>Alphaproteobacteria</taxon>
        <taxon>Caulobacterales</taxon>
        <taxon>Caulobacteraceae</taxon>
        <taxon>Peiella</taxon>
    </lineage>
</organism>
<name>A0ABT8SJW1_9CAUL</name>
<dbReference type="InterPro" id="IPR024976">
    <property type="entry name" value="DUF3885"/>
</dbReference>
<comment type="caution">
    <text evidence="2">The sequence shown here is derived from an EMBL/GenBank/DDBJ whole genome shotgun (WGS) entry which is preliminary data.</text>
</comment>
<dbReference type="Proteomes" id="UP001169063">
    <property type="component" value="Unassembled WGS sequence"/>
</dbReference>
<keyword evidence="3" id="KW-1185">Reference proteome</keyword>
<dbReference type="RefSeq" id="WP_302108529.1">
    <property type="nucleotide sequence ID" value="NZ_JAUKTR010000001.1"/>
</dbReference>
<dbReference type="Pfam" id="PF13021">
    <property type="entry name" value="DUF3885"/>
    <property type="match status" value="1"/>
</dbReference>
<dbReference type="EMBL" id="JAUKTR010000001">
    <property type="protein sequence ID" value="MDO1558108.1"/>
    <property type="molecule type" value="Genomic_DNA"/>
</dbReference>
<protein>
    <recommendedName>
        <fullName evidence="1">DUF3885 domain-containing protein</fullName>
    </recommendedName>
</protein>
<evidence type="ECO:0000313" key="2">
    <source>
        <dbReference type="EMBL" id="MDO1558108.1"/>
    </source>
</evidence>
<proteinExistence type="predicted"/>
<reference evidence="2" key="1">
    <citation type="submission" date="2023-07" db="EMBL/GenBank/DDBJ databases">
        <title>Brevundimonas soil sp. nov., isolated from the soil of chemical plant.</title>
        <authorList>
            <person name="Wu N."/>
        </authorList>
    </citation>
    <scope>NUCLEOTIDE SEQUENCE</scope>
    <source>
        <strain evidence="2">XZ-24</strain>
    </source>
</reference>
<evidence type="ECO:0000313" key="3">
    <source>
        <dbReference type="Proteomes" id="UP001169063"/>
    </source>
</evidence>
<feature type="domain" description="DUF3885" evidence="1">
    <location>
        <begin position="30"/>
        <end position="187"/>
    </location>
</feature>
<evidence type="ECO:0000259" key="1">
    <source>
        <dbReference type="Pfam" id="PF13021"/>
    </source>
</evidence>
<sequence>MSFENAWAQFHRGERPIGWMLLGEGAANHLRFHSLPASKRYADTDEERSLLLSRQNVLASEVLGDRPCWLVQAHWVLLAGERDLADQHDPFRATREWKLDFAFEFLEGDGEEGRPWRVYAAQVRWSPGRFDDLLLSIADEKAGPTLWMGADGAIFAPYDGGADLFLRDAGAVQRLAAQHSEWLPTHPLNL</sequence>